<dbReference type="PROSITE" id="PS01066">
    <property type="entry name" value="UPP_SYNTHASE"/>
    <property type="match status" value="1"/>
</dbReference>
<sequence length="257" mass="29924">MHFLKDNVLSIIKKRISIPDKIIFNNLPKHVAVIMDGNRRYGRRKHKDALLGHFDGAQKLCKFISWCVEEKIETATVYAFSSENWSRSVKEIDSIMNIFEKFIDTFSSEAISKNIRFRFISTEIDKIPDIIKLKSENLELVTKDCDGFFLNICLSYGGQDDILCACKKITDEIKTSKDPENIIITKEYFRSKLSSCDVSDPDLLIRTSGELRISNFLPWQLAYTEFFFIDKCWPEITQKDFQSAIKNYSNRKRRNGL</sequence>
<dbReference type="NCBIfam" id="TIGR00055">
    <property type="entry name" value="uppS"/>
    <property type="match status" value="1"/>
</dbReference>
<dbReference type="PANTHER" id="PTHR10291">
    <property type="entry name" value="DEHYDRODOLICHYL DIPHOSPHATE SYNTHASE FAMILY MEMBER"/>
    <property type="match status" value="1"/>
</dbReference>
<name>A0A6C0JZ59_9ZZZZ</name>
<dbReference type="InterPro" id="IPR036424">
    <property type="entry name" value="UPP_synth-like_sf"/>
</dbReference>
<dbReference type="CDD" id="cd00475">
    <property type="entry name" value="Cis_IPPS"/>
    <property type="match status" value="1"/>
</dbReference>
<dbReference type="InterPro" id="IPR001441">
    <property type="entry name" value="UPP_synth-like"/>
</dbReference>
<keyword evidence="1" id="KW-0808">Transferase</keyword>
<dbReference type="InterPro" id="IPR018520">
    <property type="entry name" value="UPP_synth-like_CS"/>
</dbReference>
<protein>
    <submittedName>
        <fullName evidence="2">Uncharacterized protein</fullName>
    </submittedName>
</protein>
<dbReference type="GO" id="GO:0005783">
    <property type="term" value="C:endoplasmic reticulum"/>
    <property type="evidence" value="ECO:0007669"/>
    <property type="project" value="TreeGrafter"/>
</dbReference>
<dbReference type="GO" id="GO:0016094">
    <property type="term" value="P:polyprenol biosynthetic process"/>
    <property type="evidence" value="ECO:0007669"/>
    <property type="project" value="TreeGrafter"/>
</dbReference>
<dbReference type="EMBL" id="MN740770">
    <property type="protein sequence ID" value="QHU10633.1"/>
    <property type="molecule type" value="Genomic_DNA"/>
</dbReference>
<dbReference type="SUPFAM" id="SSF64005">
    <property type="entry name" value="Undecaprenyl diphosphate synthase"/>
    <property type="match status" value="1"/>
</dbReference>
<dbReference type="HAMAP" id="MF_01139">
    <property type="entry name" value="ISPT"/>
    <property type="match status" value="1"/>
</dbReference>
<dbReference type="Gene3D" id="3.40.1180.10">
    <property type="entry name" value="Decaprenyl diphosphate synthase-like"/>
    <property type="match status" value="1"/>
</dbReference>
<evidence type="ECO:0000256" key="1">
    <source>
        <dbReference type="ARBA" id="ARBA00022679"/>
    </source>
</evidence>
<organism evidence="2">
    <name type="scientific">viral metagenome</name>
    <dbReference type="NCBI Taxonomy" id="1070528"/>
    <lineage>
        <taxon>unclassified sequences</taxon>
        <taxon>metagenomes</taxon>
        <taxon>organismal metagenomes</taxon>
    </lineage>
</organism>
<dbReference type="Pfam" id="PF01255">
    <property type="entry name" value="Prenyltransf"/>
    <property type="match status" value="1"/>
</dbReference>
<evidence type="ECO:0000313" key="2">
    <source>
        <dbReference type="EMBL" id="QHU10633.1"/>
    </source>
</evidence>
<dbReference type="AlphaFoldDB" id="A0A6C0JZ59"/>
<reference evidence="2" key="1">
    <citation type="journal article" date="2020" name="Nature">
        <title>Giant virus diversity and host interactions through global metagenomics.</title>
        <authorList>
            <person name="Schulz F."/>
            <person name="Roux S."/>
            <person name="Paez-Espino D."/>
            <person name="Jungbluth S."/>
            <person name="Walsh D.A."/>
            <person name="Denef V.J."/>
            <person name="McMahon K.D."/>
            <person name="Konstantinidis K.T."/>
            <person name="Eloe-Fadrosh E.A."/>
            <person name="Kyrpides N.C."/>
            <person name="Woyke T."/>
        </authorList>
    </citation>
    <scope>NUCLEOTIDE SEQUENCE</scope>
    <source>
        <strain evidence="2">GVMAG-S-1101165-83</strain>
    </source>
</reference>
<dbReference type="GO" id="GO:0045547">
    <property type="term" value="F:ditrans,polycis-polyprenyl diphosphate synthase [(2E,6E)-farnesyl diphosphate specific] activity"/>
    <property type="evidence" value="ECO:0007669"/>
    <property type="project" value="TreeGrafter"/>
</dbReference>
<dbReference type="PANTHER" id="PTHR10291:SF43">
    <property type="entry name" value="DEHYDRODOLICHYL DIPHOSPHATE SYNTHASE COMPLEX SUBUNIT DHDDS"/>
    <property type="match status" value="1"/>
</dbReference>
<accession>A0A6C0JZ59</accession>
<proteinExistence type="inferred from homology"/>